<dbReference type="InterPro" id="IPR002492">
    <property type="entry name" value="Transposase_Tc1-like"/>
</dbReference>
<evidence type="ECO:0000313" key="3">
    <source>
        <dbReference type="EMBL" id="UYV68785.1"/>
    </source>
</evidence>
<dbReference type="Proteomes" id="UP001235939">
    <property type="component" value="Chromosome 06"/>
</dbReference>
<comment type="subcellular location">
    <subcellularLocation>
        <location evidence="1">Nucleus</location>
    </subcellularLocation>
</comment>
<dbReference type="SUPFAM" id="SSF56672">
    <property type="entry name" value="DNA/RNA polymerases"/>
    <property type="match status" value="1"/>
</dbReference>
<organism evidence="3 4">
    <name type="scientific">Cordylochernes scorpioides</name>
    <dbReference type="NCBI Taxonomy" id="51811"/>
    <lineage>
        <taxon>Eukaryota</taxon>
        <taxon>Metazoa</taxon>
        <taxon>Ecdysozoa</taxon>
        <taxon>Arthropoda</taxon>
        <taxon>Chelicerata</taxon>
        <taxon>Arachnida</taxon>
        <taxon>Pseudoscorpiones</taxon>
        <taxon>Cheliferoidea</taxon>
        <taxon>Chernetidae</taxon>
        <taxon>Cordylochernes</taxon>
    </lineage>
</organism>
<reference evidence="3 4" key="1">
    <citation type="submission" date="2022-01" db="EMBL/GenBank/DDBJ databases">
        <title>A chromosomal length assembly of Cordylochernes scorpioides.</title>
        <authorList>
            <person name="Zeh D."/>
            <person name="Zeh J."/>
        </authorList>
    </citation>
    <scope>NUCLEOTIDE SEQUENCE [LARGE SCALE GENOMIC DNA]</scope>
    <source>
        <strain evidence="3">IN4F17</strain>
        <tissue evidence="3">Whole Body</tissue>
    </source>
</reference>
<sequence length="691" mass="79842">MPGHRKRRQFKQTDAFTRGMVFGLKRAGWSIRQIAADTHLGASTVHRLWRRWLEQGNLAIYRNVGATIVTSARVDRRILRQAVAAPQATCTAILQHVQDTLDHSISTRTISRRLVANGLHSCRPLRRLQLTPPNRRQRLEWCRSRSIDNRRVRVWRRRGERSNPAAIVERPTVRQRGIMVQGAIAYDSRSPLLRIQGTMTAQRYVDDVLRPVTLPYLQGVPNALYQQDNARPHTARISQQALQDVQMLPWPPYSPDLSPIEHVWDIIGRRLHALPQPRSEDELWQMVEREWRAIPQDAIRTLIDSLPRRVAACIAVRGGPTCYLADAVLALYYDYHFEIKITYCSSLSLSVCRVSSLSGHYFLVFHFQCHAVEKKPTTSWKRNPGNQRERETGPFVSHTILNCLKSPEVLTNGPQWSPLGMSLVSQEKISIKEKGKLTDSRRSLWTVFLSLDNNWMMNQRQIMTFVLSFGSTFWLPLPIQMPFHYPRSQHGQGSIVECSYSPMVPVGRLTYHPDTRNLLPEEQYGFKKGHGTIDQLLFFTQKVKDAQNRKPTNHTIAAFLDLTQAFDKVWKNKLITKLYKHFKIDGKAITWINDSLKYRYIRVKYNGTLSKTFKLYKGLPQGSVLSPNLFTLFIAGIEEKFSHKTNIGLFADDIILWSSNTNWKKAERDLKKTLLHLEKFANKHKLEFNPQ</sequence>
<dbReference type="InterPro" id="IPR000477">
    <property type="entry name" value="RT_dom"/>
</dbReference>
<gene>
    <name evidence="3" type="ORF">LAZ67_6000844</name>
</gene>
<accession>A0ABY6KIW1</accession>
<dbReference type="InterPro" id="IPR009057">
    <property type="entry name" value="Homeodomain-like_sf"/>
</dbReference>
<feature type="domain" description="Reverse transcriptase" evidence="2">
    <location>
        <begin position="463"/>
        <end position="691"/>
    </location>
</feature>
<evidence type="ECO:0000313" key="4">
    <source>
        <dbReference type="Proteomes" id="UP001235939"/>
    </source>
</evidence>
<evidence type="ECO:0000256" key="1">
    <source>
        <dbReference type="ARBA" id="ARBA00004123"/>
    </source>
</evidence>
<proteinExistence type="predicted"/>
<name>A0ABY6KIW1_9ARAC</name>
<dbReference type="Gene3D" id="3.30.420.10">
    <property type="entry name" value="Ribonuclease H-like superfamily/Ribonuclease H"/>
    <property type="match status" value="1"/>
</dbReference>
<dbReference type="PANTHER" id="PTHR33332">
    <property type="entry name" value="REVERSE TRANSCRIPTASE DOMAIN-CONTAINING PROTEIN"/>
    <property type="match status" value="1"/>
</dbReference>
<dbReference type="InterPro" id="IPR038717">
    <property type="entry name" value="Tc1-like_DDE_dom"/>
</dbReference>
<dbReference type="InterPro" id="IPR036397">
    <property type="entry name" value="RNaseH_sf"/>
</dbReference>
<dbReference type="InterPro" id="IPR043502">
    <property type="entry name" value="DNA/RNA_pol_sf"/>
</dbReference>
<dbReference type="Pfam" id="PF01498">
    <property type="entry name" value="HTH_Tnp_Tc3_2"/>
    <property type="match status" value="1"/>
</dbReference>
<protein>
    <recommendedName>
        <fullName evidence="2">Reverse transcriptase domain-containing protein</fullName>
    </recommendedName>
</protein>
<dbReference type="EMBL" id="CP092868">
    <property type="protein sequence ID" value="UYV68785.1"/>
    <property type="molecule type" value="Genomic_DNA"/>
</dbReference>
<dbReference type="Pfam" id="PF00078">
    <property type="entry name" value="RVT_1"/>
    <property type="match status" value="1"/>
</dbReference>
<dbReference type="Pfam" id="PF13358">
    <property type="entry name" value="DDE_3"/>
    <property type="match status" value="1"/>
</dbReference>
<keyword evidence="4" id="KW-1185">Reference proteome</keyword>
<dbReference type="PROSITE" id="PS50878">
    <property type="entry name" value="RT_POL"/>
    <property type="match status" value="1"/>
</dbReference>
<dbReference type="SUPFAM" id="SSF46689">
    <property type="entry name" value="Homeodomain-like"/>
    <property type="match status" value="1"/>
</dbReference>
<evidence type="ECO:0000259" key="2">
    <source>
        <dbReference type="PROSITE" id="PS50878"/>
    </source>
</evidence>